<protein>
    <submittedName>
        <fullName evidence="2">Uncharacterized protein</fullName>
    </submittedName>
</protein>
<keyword evidence="1" id="KW-1133">Transmembrane helix</keyword>
<dbReference type="OrthoDB" id="8439679at2759"/>
<organism evidence="2 3">
    <name type="scientific">Clarias magur</name>
    <name type="common">Asian catfish</name>
    <name type="synonym">Macropteronotus magur</name>
    <dbReference type="NCBI Taxonomy" id="1594786"/>
    <lineage>
        <taxon>Eukaryota</taxon>
        <taxon>Metazoa</taxon>
        <taxon>Chordata</taxon>
        <taxon>Craniata</taxon>
        <taxon>Vertebrata</taxon>
        <taxon>Euteleostomi</taxon>
        <taxon>Actinopterygii</taxon>
        <taxon>Neopterygii</taxon>
        <taxon>Teleostei</taxon>
        <taxon>Ostariophysi</taxon>
        <taxon>Siluriformes</taxon>
        <taxon>Clariidae</taxon>
        <taxon>Clarias</taxon>
    </lineage>
</organism>
<keyword evidence="1" id="KW-0472">Membrane</keyword>
<dbReference type="AlphaFoldDB" id="A0A8J4WYF8"/>
<feature type="transmembrane region" description="Helical" evidence="1">
    <location>
        <begin position="104"/>
        <end position="128"/>
    </location>
</feature>
<reference evidence="2" key="1">
    <citation type="submission" date="2020-07" db="EMBL/GenBank/DDBJ databases">
        <title>Clarias magur genome sequencing, assembly and annotation.</title>
        <authorList>
            <person name="Kushwaha B."/>
            <person name="Kumar R."/>
            <person name="Das P."/>
            <person name="Joshi C.G."/>
            <person name="Kumar D."/>
            <person name="Nagpure N.S."/>
            <person name="Pandey M."/>
            <person name="Agarwal S."/>
            <person name="Srivastava S."/>
            <person name="Singh M."/>
            <person name="Sahoo L."/>
            <person name="Jayasankar P."/>
            <person name="Meher P.K."/>
            <person name="Koringa P.G."/>
            <person name="Iquebal M.A."/>
            <person name="Das S.P."/>
            <person name="Bit A."/>
            <person name="Patnaik S."/>
            <person name="Patel N."/>
            <person name="Shah T.M."/>
            <person name="Hinsu A."/>
            <person name="Jena J.K."/>
        </authorList>
    </citation>
    <scope>NUCLEOTIDE SEQUENCE</scope>
    <source>
        <strain evidence="2">CIFAMagur01</strain>
        <tissue evidence="2">Testis</tissue>
    </source>
</reference>
<comment type="caution">
    <text evidence="2">The sequence shown here is derived from an EMBL/GenBank/DDBJ whole genome shotgun (WGS) entry which is preliminary data.</text>
</comment>
<accession>A0A8J4WYF8</accession>
<proteinExistence type="predicted"/>
<gene>
    <name evidence="2" type="ORF">DAT39_014992</name>
</gene>
<name>A0A8J4WYF8_CLAMG</name>
<evidence type="ECO:0000313" key="2">
    <source>
        <dbReference type="EMBL" id="KAF5895291.1"/>
    </source>
</evidence>
<keyword evidence="1" id="KW-0812">Transmembrane</keyword>
<dbReference type="Proteomes" id="UP000727407">
    <property type="component" value="Unassembled WGS sequence"/>
</dbReference>
<evidence type="ECO:0000256" key="1">
    <source>
        <dbReference type="SAM" id="Phobius"/>
    </source>
</evidence>
<sequence>MGAHLLINDKDVCHTDKNNAICKERKEGNQFNFTLKITAEYTRLVYQCEVYRIQPIPILMRRGEKAEMLTGCSVPRLIPVSPPTTTENCTEDVPECHQPDLFNLLTLALLGIVFLLCLYSLIATVAYIRLRIKISDELTITYVPMQQNGIRPK</sequence>
<dbReference type="EMBL" id="QNUK01000329">
    <property type="protein sequence ID" value="KAF5895291.1"/>
    <property type="molecule type" value="Genomic_DNA"/>
</dbReference>
<keyword evidence="3" id="KW-1185">Reference proteome</keyword>
<evidence type="ECO:0000313" key="3">
    <source>
        <dbReference type="Proteomes" id="UP000727407"/>
    </source>
</evidence>
<feature type="non-terminal residue" evidence="2">
    <location>
        <position position="1"/>
    </location>
</feature>